<dbReference type="InterPro" id="IPR054224">
    <property type="entry name" value="DUF6944"/>
</dbReference>
<comment type="caution">
    <text evidence="1">The sequence shown here is derived from an EMBL/GenBank/DDBJ whole genome shotgun (WGS) entry which is preliminary data.</text>
</comment>
<evidence type="ECO:0000313" key="1">
    <source>
        <dbReference type="EMBL" id="TYS72108.1"/>
    </source>
</evidence>
<dbReference type="RefSeq" id="WP_148979070.1">
    <property type="nucleotide sequence ID" value="NZ_JBNILI010000010.1"/>
</dbReference>
<sequence length="185" mass="19020">MEENPKQLIGAWTQAIGTVVAAIGSTPSVLIDTNSKRGLGLIGNVLQATGNGLEADSQRALNYGKLGNIIQATGNVTVSIGLAIDFPGDTEERLVISGDLIQALGAITALGSADKSYIVIGNSLQAVGNSLQAIGGVRELKEEERKAIGLSQVSNEVLIASGSWTQALGTILLAVGLTLEGKKKK</sequence>
<protein>
    <submittedName>
        <fullName evidence="1">Uncharacterized protein</fullName>
    </submittedName>
</protein>
<reference evidence="1 2" key="1">
    <citation type="submission" date="2019-08" db="EMBL/GenBank/DDBJ databases">
        <title>Bacillus genomes from the desert of Cuatro Cienegas, Coahuila.</title>
        <authorList>
            <person name="Olmedo-Alvarez G."/>
        </authorList>
    </citation>
    <scope>NUCLEOTIDE SEQUENCE [LARGE SCALE GENOMIC DNA]</scope>
    <source>
        <strain evidence="1 2">CH98b_3T</strain>
    </source>
</reference>
<dbReference type="OrthoDB" id="2927316at2"/>
<dbReference type="Pfam" id="PF22116">
    <property type="entry name" value="DUF6944"/>
    <property type="match status" value="1"/>
</dbReference>
<evidence type="ECO:0000313" key="2">
    <source>
        <dbReference type="Proteomes" id="UP000324517"/>
    </source>
</evidence>
<organism evidence="1 2">
    <name type="scientific">Sutcliffiella horikoshii</name>
    <dbReference type="NCBI Taxonomy" id="79883"/>
    <lineage>
        <taxon>Bacteria</taxon>
        <taxon>Bacillati</taxon>
        <taxon>Bacillota</taxon>
        <taxon>Bacilli</taxon>
        <taxon>Bacillales</taxon>
        <taxon>Bacillaceae</taxon>
        <taxon>Sutcliffiella</taxon>
    </lineage>
</organism>
<dbReference type="Proteomes" id="UP000324517">
    <property type="component" value="Unassembled WGS sequence"/>
</dbReference>
<name>A0A5D4TBL1_9BACI</name>
<gene>
    <name evidence="1" type="ORF">FZC75_09015</name>
</gene>
<dbReference type="AlphaFoldDB" id="A0A5D4TBL1"/>
<proteinExistence type="predicted"/>
<dbReference type="EMBL" id="VTET01000004">
    <property type="protein sequence ID" value="TYS72108.1"/>
    <property type="molecule type" value="Genomic_DNA"/>
</dbReference>
<accession>A0A5D4TBL1</accession>